<comment type="caution">
    <text evidence="2">The sequence shown here is derived from an EMBL/GenBank/DDBJ whole genome shotgun (WGS) entry which is preliminary data.</text>
</comment>
<accession>A0A8H5HLW6</accession>
<dbReference type="EMBL" id="JAACJN010000040">
    <property type="protein sequence ID" value="KAF5385440.1"/>
    <property type="molecule type" value="Genomic_DNA"/>
</dbReference>
<organism evidence="2 3">
    <name type="scientific">Collybiopsis confluens</name>
    <dbReference type="NCBI Taxonomy" id="2823264"/>
    <lineage>
        <taxon>Eukaryota</taxon>
        <taxon>Fungi</taxon>
        <taxon>Dikarya</taxon>
        <taxon>Basidiomycota</taxon>
        <taxon>Agaricomycotina</taxon>
        <taxon>Agaricomycetes</taxon>
        <taxon>Agaricomycetidae</taxon>
        <taxon>Agaricales</taxon>
        <taxon>Marasmiineae</taxon>
        <taxon>Omphalotaceae</taxon>
        <taxon>Collybiopsis</taxon>
    </lineage>
</organism>
<dbReference type="OrthoDB" id="7344096at2759"/>
<keyword evidence="3" id="KW-1185">Reference proteome</keyword>
<dbReference type="AlphaFoldDB" id="A0A8H5HLW6"/>
<reference evidence="2 3" key="1">
    <citation type="journal article" date="2020" name="ISME J.">
        <title>Uncovering the hidden diversity of litter-decomposition mechanisms in mushroom-forming fungi.</title>
        <authorList>
            <person name="Floudas D."/>
            <person name="Bentzer J."/>
            <person name="Ahren D."/>
            <person name="Johansson T."/>
            <person name="Persson P."/>
            <person name="Tunlid A."/>
        </authorList>
    </citation>
    <scope>NUCLEOTIDE SEQUENCE [LARGE SCALE GENOMIC DNA]</scope>
    <source>
        <strain evidence="2 3">CBS 406.79</strain>
    </source>
</reference>
<name>A0A8H5HLW6_9AGAR</name>
<proteinExistence type="predicted"/>
<evidence type="ECO:0000313" key="3">
    <source>
        <dbReference type="Proteomes" id="UP000518752"/>
    </source>
</evidence>
<feature type="compositionally biased region" description="Basic and acidic residues" evidence="1">
    <location>
        <begin position="117"/>
        <end position="136"/>
    </location>
</feature>
<evidence type="ECO:0000256" key="1">
    <source>
        <dbReference type="SAM" id="MobiDB-lite"/>
    </source>
</evidence>
<feature type="region of interest" description="Disordered" evidence="1">
    <location>
        <begin position="104"/>
        <end position="136"/>
    </location>
</feature>
<evidence type="ECO:0000313" key="2">
    <source>
        <dbReference type="EMBL" id="KAF5385440.1"/>
    </source>
</evidence>
<gene>
    <name evidence="2" type="ORF">D9757_005361</name>
</gene>
<sequence length="136" mass="15644">MDASPNDKPSALEKIAIGYEKGKREAEQDERARSAAIKIQQAWRQRNSRAQLQQKYFSPDLRWKDAVTHARLKVHRSSADAGKNSARDRWNRGAFFALRIRDGNDAMSPTDLTSADDEQRGEKHLEEQHWLELIDS</sequence>
<dbReference type="Proteomes" id="UP000518752">
    <property type="component" value="Unassembled WGS sequence"/>
</dbReference>
<protein>
    <submittedName>
        <fullName evidence="2">Uncharacterized protein</fullName>
    </submittedName>
</protein>